<accession>A0A9N8DXC9</accession>
<feature type="compositionally biased region" description="Basic and acidic residues" evidence="1">
    <location>
        <begin position="170"/>
        <end position="180"/>
    </location>
</feature>
<evidence type="ECO:0000256" key="1">
    <source>
        <dbReference type="SAM" id="MobiDB-lite"/>
    </source>
</evidence>
<protein>
    <submittedName>
        <fullName evidence="2">Uncharacterized protein</fullName>
    </submittedName>
</protein>
<reference evidence="2" key="1">
    <citation type="submission" date="2020-06" db="EMBL/GenBank/DDBJ databases">
        <authorList>
            <consortium name="Plant Systems Biology data submission"/>
        </authorList>
    </citation>
    <scope>NUCLEOTIDE SEQUENCE</scope>
    <source>
        <strain evidence="2">D6</strain>
    </source>
</reference>
<keyword evidence="3" id="KW-1185">Reference proteome</keyword>
<dbReference type="EMBL" id="CAICTM010000425">
    <property type="protein sequence ID" value="CAB9510219.1"/>
    <property type="molecule type" value="Genomic_DNA"/>
</dbReference>
<evidence type="ECO:0000313" key="2">
    <source>
        <dbReference type="EMBL" id="CAB9510219.1"/>
    </source>
</evidence>
<feature type="region of interest" description="Disordered" evidence="1">
    <location>
        <begin position="160"/>
        <end position="180"/>
    </location>
</feature>
<dbReference type="Proteomes" id="UP001153069">
    <property type="component" value="Unassembled WGS sequence"/>
</dbReference>
<gene>
    <name evidence="2" type="ORF">SEMRO_426_G140470.1</name>
</gene>
<evidence type="ECO:0000313" key="3">
    <source>
        <dbReference type="Proteomes" id="UP001153069"/>
    </source>
</evidence>
<proteinExistence type="predicted"/>
<sequence length="203" mass="23037">MSSSMSMRRYGQRHGQLSLPESIQRTSEIDQQSWISIQNLPRNVPISILTNAVALYVSLPLGLSLKFIVSHDGSEWVELYDYHDARVGRIWLIRQHKALLCDGHGFFQFVKGCSLLNKIATVEYILNQVVQKEPLKAESIQGKLVKAKAMVFSARSKSWISPDANEQDDKENTKKETKKSVRFAADDTEVKRILAKYDANKGQ</sequence>
<comment type="caution">
    <text evidence="2">The sequence shown here is derived from an EMBL/GenBank/DDBJ whole genome shotgun (WGS) entry which is preliminary data.</text>
</comment>
<name>A0A9N8DXC9_9STRA</name>
<dbReference type="AlphaFoldDB" id="A0A9N8DXC9"/>
<organism evidence="2 3">
    <name type="scientific">Seminavis robusta</name>
    <dbReference type="NCBI Taxonomy" id="568900"/>
    <lineage>
        <taxon>Eukaryota</taxon>
        <taxon>Sar</taxon>
        <taxon>Stramenopiles</taxon>
        <taxon>Ochrophyta</taxon>
        <taxon>Bacillariophyta</taxon>
        <taxon>Bacillariophyceae</taxon>
        <taxon>Bacillariophycidae</taxon>
        <taxon>Naviculales</taxon>
        <taxon>Naviculaceae</taxon>
        <taxon>Seminavis</taxon>
    </lineage>
</organism>